<feature type="transmembrane region" description="Helical" evidence="1">
    <location>
        <begin position="113"/>
        <end position="144"/>
    </location>
</feature>
<keyword evidence="3" id="KW-1185">Reference proteome</keyword>
<dbReference type="RefSeq" id="WP_173201237.1">
    <property type="nucleotide sequence ID" value="NZ_JABFCX010000003.1"/>
</dbReference>
<proteinExistence type="predicted"/>
<feature type="transmembrane region" description="Helical" evidence="1">
    <location>
        <begin position="182"/>
        <end position="204"/>
    </location>
</feature>
<name>A0A7Y3W6U2_9PROT</name>
<feature type="transmembrane region" description="Helical" evidence="1">
    <location>
        <begin position="9"/>
        <end position="30"/>
    </location>
</feature>
<reference evidence="2 3" key="1">
    <citation type="submission" date="2020-05" db="EMBL/GenBank/DDBJ databases">
        <title>Parvularcula mediterraneae sp. nov., isolated from polypropylene straw from shallow seawater of the seashore of Laganas in Zakynthos island, Greece.</title>
        <authorList>
            <person name="Szabo I."/>
            <person name="Al-Omari J."/>
            <person name="Rado J."/>
            <person name="Szerdahelyi G.S."/>
        </authorList>
    </citation>
    <scope>NUCLEOTIDE SEQUENCE [LARGE SCALE GENOMIC DNA]</scope>
    <source>
        <strain evidence="2 3">ZS-1/3</strain>
    </source>
</reference>
<feature type="transmembrane region" description="Helical" evidence="1">
    <location>
        <begin position="50"/>
        <end position="72"/>
    </location>
</feature>
<evidence type="ECO:0000256" key="1">
    <source>
        <dbReference type="SAM" id="Phobius"/>
    </source>
</evidence>
<gene>
    <name evidence="2" type="ORF">HK107_14965</name>
</gene>
<keyword evidence="1" id="KW-0472">Membrane</keyword>
<dbReference type="Proteomes" id="UP000536835">
    <property type="component" value="Unassembled WGS sequence"/>
</dbReference>
<feature type="transmembrane region" description="Helical" evidence="1">
    <location>
        <begin position="156"/>
        <end position="176"/>
    </location>
</feature>
<comment type="caution">
    <text evidence="2">The sequence shown here is derived from an EMBL/GenBank/DDBJ whole genome shotgun (WGS) entry which is preliminary data.</text>
</comment>
<dbReference type="AlphaFoldDB" id="A0A7Y3W6U2"/>
<protein>
    <submittedName>
        <fullName evidence="2">Uncharacterized protein</fullName>
    </submittedName>
</protein>
<keyword evidence="1" id="KW-1133">Transmembrane helix</keyword>
<evidence type="ECO:0000313" key="3">
    <source>
        <dbReference type="Proteomes" id="UP000536835"/>
    </source>
</evidence>
<feature type="transmembrane region" description="Helical" evidence="1">
    <location>
        <begin position="84"/>
        <end position="107"/>
    </location>
</feature>
<evidence type="ECO:0000313" key="2">
    <source>
        <dbReference type="EMBL" id="NNU17631.1"/>
    </source>
</evidence>
<sequence>MTNSYRSRAGLAATAGLAIPVITTAAYMTFLGGPDERGPAVYFTERMDDIITVWLTETVGFAIGIIAALGLAAQAGAERASWNAIALGSLGGLLSTAIGIAAFPGFATNGEQFLPLFMAVLNLSFFFFFLGKAATALGVLGLGIELVRRGGGIGKVVGLLAVLAGLVGGAINIVAMGSGLDLVMPAGLTGVIATVVGAVAAFLITRQAPQGAE</sequence>
<accession>A0A7Y3W6U2</accession>
<dbReference type="EMBL" id="JABFCX010000003">
    <property type="protein sequence ID" value="NNU17631.1"/>
    <property type="molecule type" value="Genomic_DNA"/>
</dbReference>
<keyword evidence="1" id="KW-0812">Transmembrane</keyword>
<organism evidence="2 3">
    <name type="scientific">Parvularcula mediterranea</name>
    <dbReference type="NCBI Taxonomy" id="2732508"/>
    <lineage>
        <taxon>Bacteria</taxon>
        <taxon>Pseudomonadati</taxon>
        <taxon>Pseudomonadota</taxon>
        <taxon>Alphaproteobacteria</taxon>
        <taxon>Parvularculales</taxon>
        <taxon>Parvularculaceae</taxon>
        <taxon>Parvularcula</taxon>
    </lineage>
</organism>